<dbReference type="Proteomes" id="UP000053477">
    <property type="component" value="Unassembled WGS sequence"/>
</dbReference>
<protein>
    <submittedName>
        <fullName evidence="1">Uncharacterized protein</fullName>
    </submittedName>
</protein>
<evidence type="ECO:0000313" key="2">
    <source>
        <dbReference type="Proteomes" id="UP000053477"/>
    </source>
</evidence>
<sequence length="151" mass="17295">MLGGLAGFAQGICPYGFQAVHKLVEDAIQIRQDHISRNFSLGFGNRRNFLETTYRDIRQRAERRAYVRRKHRKREESMDAKMRRNVRAGCEAQVQDDDGTPWWSPLASAFASRSVIPSNLNLSKSLVQSLERPANNSNISRHMSNFSCNPR</sequence>
<gene>
    <name evidence="1" type="ORF">SCHPADRAFT_500501</name>
</gene>
<dbReference type="InParanoid" id="A0A0H2RGV8"/>
<organism evidence="1 2">
    <name type="scientific">Schizopora paradoxa</name>
    <dbReference type="NCBI Taxonomy" id="27342"/>
    <lineage>
        <taxon>Eukaryota</taxon>
        <taxon>Fungi</taxon>
        <taxon>Dikarya</taxon>
        <taxon>Basidiomycota</taxon>
        <taxon>Agaricomycotina</taxon>
        <taxon>Agaricomycetes</taxon>
        <taxon>Hymenochaetales</taxon>
        <taxon>Schizoporaceae</taxon>
        <taxon>Schizopora</taxon>
    </lineage>
</organism>
<proteinExistence type="predicted"/>
<reference evidence="1 2" key="1">
    <citation type="submission" date="2015-04" db="EMBL/GenBank/DDBJ databases">
        <title>Complete genome sequence of Schizopora paradoxa KUC8140, a cosmopolitan wood degrader in East Asia.</title>
        <authorList>
            <consortium name="DOE Joint Genome Institute"/>
            <person name="Min B."/>
            <person name="Park H."/>
            <person name="Jang Y."/>
            <person name="Kim J.-J."/>
            <person name="Kim K.H."/>
            <person name="Pangilinan J."/>
            <person name="Lipzen A."/>
            <person name="Riley R."/>
            <person name="Grigoriev I.V."/>
            <person name="Spatafora J.W."/>
            <person name="Choi I.-G."/>
        </authorList>
    </citation>
    <scope>NUCLEOTIDE SEQUENCE [LARGE SCALE GENOMIC DNA]</scope>
    <source>
        <strain evidence="1 2">KUC8140</strain>
    </source>
</reference>
<dbReference type="EMBL" id="KQ086016">
    <property type="protein sequence ID" value="KLO10812.1"/>
    <property type="molecule type" value="Genomic_DNA"/>
</dbReference>
<evidence type="ECO:0000313" key="1">
    <source>
        <dbReference type="EMBL" id="KLO10812.1"/>
    </source>
</evidence>
<name>A0A0H2RGV8_9AGAM</name>
<dbReference type="AlphaFoldDB" id="A0A0H2RGV8"/>
<keyword evidence="2" id="KW-1185">Reference proteome</keyword>
<accession>A0A0H2RGV8</accession>